<reference evidence="1" key="1">
    <citation type="submission" date="2021-10" db="EMBL/GenBank/DDBJ databases">
        <title>Novel species in genus Arthrobacter.</title>
        <authorList>
            <person name="Liu Y."/>
        </authorList>
    </citation>
    <scope>NUCLEOTIDE SEQUENCE</scope>
    <source>
        <strain evidence="1">Zg-Y453</strain>
    </source>
</reference>
<keyword evidence="2" id="KW-1185">Reference proteome</keyword>
<dbReference type="Gene3D" id="3.10.450.50">
    <property type="match status" value="1"/>
</dbReference>
<dbReference type="Proteomes" id="UP001139158">
    <property type="component" value="Unassembled WGS sequence"/>
</dbReference>
<organism evidence="1 2">
    <name type="scientific">Arthrobacter caoxuetaonis</name>
    <dbReference type="NCBI Taxonomy" id="2886935"/>
    <lineage>
        <taxon>Bacteria</taxon>
        <taxon>Bacillati</taxon>
        <taxon>Actinomycetota</taxon>
        <taxon>Actinomycetes</taxon>
        <taxon>Micrococcales</taxon>
        <taxon>Micrococcaceae</taxon>
        <taxon>Arthrobacter</taxon>
    </lineage>
</organism>
<dbReference type="RefSeq" id="WP_227896907.1">
    <property type="nucleotide sequence ID" value="NZ_CP099466.1"/>
</dbReference>
<evidence type="ECO:0000313" key="2">
    <source>
        <dbReference type="Proteomes" id="UP001139158"/>
    </source>
</evidence>
<dbReference type="SUPFAM" id="SSF54427">
    <property type="entry name" value="NTF2-like"/>
    <property type="match status" value="1"/>
</dbReference>
<name>A0A9X1MF83_9MICC</name>
<dbReference type="InterPro" id="IPR032710">
    <property type="entry name" value="NTF2-like_dom_sf"/>
</dbReference>
<gene>
    <name evidence="1" type="ORF">LJ757_14580</name>
</gene>
<sequence length="147" mass="16321">MGKTDDFHDMYIAAWNEGMATGDATPVYAFLAPKYHGWVGQDATSISEFETAEAKDGFAQVVRGMQGSTVHASHRTVGMRGEDEAVVFYEMSYRRDSQVIARALLMESWRRVSGSWKLHRDITELNAPVLEPDIPSAESIGAIHQEA</sequence>
<protein>
    <submittedName>
        <fullName evidence="1">Uncharacterized protein</fullName>
    </submittedName>
</protein>
<accession>A0A9X1MF83</accession>
<proteinExistence type="predicted"/>
<dbReference type="AlphaFoldDB" id="A0A9X1MF83"/>
<comment type="caution">
    <text evidence="1">The sequence shown here is derived from an EMBL/GenBank/DDBJ whole genome shotgun (WGS) entry which is preliminary data.</text>
</comment>
<evidence type="ECO:0000313" key="1">
    <source>
        <dbReference type="EMBL" id="MCC3299013.1"/>
    </source>
</evidence>
<dbReference type="EMBL" id="JAJFZV010000015">
    <property type="protein sequence ID" value="MCC3299013.1"/>
    <property type="molecule type" value="Genomic_DNA"/>
</dbReference>